<evidence type="ECO:0000256" key="6">
    <source>
        <dbReference type="ARBA" id="ARBA00023136"/>
    </source>
</evidence>
<feature type="transmembrane region" description="Helical" evidence="7">
    <location>
        <begin position="57"/>
        <end position="77"/>
    </location>
</feature>
<dbReference type="InterPro" id="IPR002259">
    <property type="entry name" value="Eqnu_transpt"/>
</dbReference>
<protein>
    <submittedName>
        <fullName evidence="8">Uncharacterized protein</fullName>
    </submittedName>
</protein>
<feature type="transmembrane region" description="Helical" evidence="7">
    <location>
        <begin position="122"/>
        <end position="147"/>
    </location>
</feature>
<gene>
    <name evidence="8" type="primary">106071152</name>
</gene>
<evidence type="ECO:0000256" key="5">
    <source>
        <dbReference type="ARBA" id="ARBA00022989"/>
    </source>
</evidence>
<dbReference type="OrthoDB" id="46396at2759"/>
<evidence type="ECO:0000313" key="9">
    <source>
        <dbReference type="Proteomes" id="UP000076420"/>
    </source>
</evidence>
<dbReference type="GO" id="GO:0005337">
    <property type="term" value="F:nucleoside transmembrane transporter activity"/>
    <property type="evidence" value="ECO:0007669"/>
    <property type="project" value="InterPro"/>
</dbReference>
<dbReference type="VEuPathDB" id="VectorBase:BGLB017838"/>
<keyword evidence="6 7" id="KW-0472">Membrane</keyword>
<evidence type="ECO:0000256" key="7">
    <source>
        <dbReference type="SAM" id="Phobius"/>
    </source>
</evidence>
<evidence type="ECO:0000313" key="8">
    <source>
        <dbReference type="EnsemblMetazoa" id="BGLB017838-PA"/>
    </source>
</evidence>
<evidence type="ECO:0000256" key="1">
    <source>
        <dbReference type="ARBA" id="ARBA00004141"/>
    </source>
</evidence>
<evidence type="ECO:0000256" key="3">
    <source>
        <dbReference type="ARBA" id="ARBA00022448"/>
    </source>
</evidence>
<dbReference type="AlphaFoldDB" id="A0A2C9KDL5"/>
<dbReference type="PRINTS" id="PR01130">
    <property type="entry name" value="DERENTRNSPRT"/>
</dbReference>
<dbReference type="Pfam" id="PF01733">
    <property type="entry name" value="Nucleoside_tran"/>
    <property type="match status" value="1"/>
</dbReference>
<reference evidence="8" key="1">
    <citation type="submission" date="2020-05" db="UniProtKB">
        <authorList>
            <consortium name="EnsemblMetazoa"/>
        </authorList>
    </citation>
    <scope>IDENTIFICATION</scope>
    <source>
        <strain evidence="8">BB02</strain>
    </source>
</reference>
<dbReference type="VEuPathDB" id="VectorBase:BGLAX_038125"/>
<dbReference type="Proteomes" id="UP000076420">
    <property type="component" value="Unassembled WGS sequence"/>
</dbReference>
<comment type="subcellular location">
    <subcellularLocation>
        <location evidence="1">Membrane</location>
        <topology evidence="1">Multi-pass membrane protein</topology>
    </subcellularLocation>
</comment>
<evidence type="ECO:0000256" key="4">
    <source>
        <dbReference type="ARBA" id="ARBA00022692"/>
    </source>
</evidence>
<accession>A0A2C9KDL5</accession>
<dbReference type="GO" id="GO:0005886">
    <property type="term" value="C:plasma membrane"/>
    <property type="evidence" value="ECO:0007669"/>
    <property type="project" value="TreeGrafter"/>
</dbReference>
<comment type="similarity">
    <text evidence="2">Belongs to the SLC29A/ENT transporter (TC 2.A.57) family.</text>
</comment>
<proteinExistence type="inferred from homology"/>
<keyword evidence="3" id="KW-0813">Transport</keyword>
<dbReference type="KEGG" id="bgt:106071152"/>
<keyword evidence="4 7" id="KW-0812">Transmembrane</keyword>
<name>A0A2C9KDL5_BIOGL</name>
<dbReference type="PANTHER" id="PTHR10332:SF88">
    <property type="entry name" value="EQUILIBRATIVE NUCLEOSIDE TRANSPORTER 1, ISOFORM A"/>
    <property type="match status" value="1"/>
</dbReference>
<organism evidence="8 9">
    <name type="scientific">Biomphalaria glabrata</name>
    <name type="common">Bloodfluke planorb</name>
    <name type="synonym">Freshwater snail</name>
    <dbReference type="NCBI Taxonomy" id="6526"/>
    <lineage>
        <taxon>Eukaryota</taxon>
        <taxon>Metazoa</taxon>
        <taxon>Spiralia</taxon>
        <taxon>Lophotrochozoa</taxon>
        <taxon>Mollusca</taxon>
        <taxon>Gastropoda</taxon>
        <taxon>Heterobranchia</taxon>
        <taxon>Euthyneura</taxon>
        <taxon>Panpulmonata</taxon>
        <taxon>Hygrophila</taxon>
        <taxon>Lymnaeoidea</taxon>
        <taxon>Planorbidae</taxon>
        <taxon>Biomphalaria</taxon>
    </lineage>
</organism>
<keyword evidence="5 7" id="KW-1133">Transmembrane helix</keyword>
<dbReference type="EnsemblMetazoa" id="BGLB017838-RA">
    <property type="protein sequence ID" value="BGLB017838-PA"/>
    <property type="gene ID" value="BGLB017838"/>
</dbReference>
<sequence length="183" mass="20088">MSGAQSVLTGSVLGLSAVFPPIYSQMTMIGQAAGGTFSALCSILTHTTGGDPVTSGLIFFLIATVITVLSFVAYIGLHFLSFSRYYMISLANNINKANDDLQVTSGEVIDKVAYFRVILKKSWIYCLSVCLVFLVTLSIFPAVCSLIKPISKQKSQWSDKCYQPSNKVSDIEQKKTYNWREVV</sequence>
<evidence type="ECO:0000256" key="2">
    <source>
        <dbReference type="ARBA" id="ARBA00007965"/>
    </source>
</evidence>
<dbReference type="PANTHER" id="PTHR10332">
    <property type="entry name" value="EQUILIBRATIVE NUCLEOSIDE TRANSPORTER"/>
    <property type="match status" value="1"/>
</dbReference>